<organism evidence="2 3">
    <name type="scientific">Brassica carinata</name>
    <name type="common">Ethiopian mustard</name>
    <name type="synonym">Abyssinian cabbage</name>
    <dbReference type="NCBI Taxonomy" id="52824"/>
    <lineage>
        <taxon>Eukaryota</taxon>
        <taxon>Viridiplantae</taxon>
        <taxon>Streptophyta</taxon>
        <taxon>Embryophyta</taxon>
        <taxon>Tracheophyta</taxon>
        <taxon>Spermatophyta</taxon>
        <taxon>Magnoliopsida</taxon>
        <taxon>eudicotyledons</taxon>
        <taxon>Gunneridae</taxon>
        <taxon>Pentapetalae</taxon>
        <taxon>rosids</taxon>
        <taxon>malvids</taxon>
        <taxon>Brassicales</taxon>
        <taxon>Brassicaceae</taxon>
        <taxon>Brassiceae</taxon>
        <taxon>Brassica</taxon>
    </lineage>
</organism>
<evidence type="ECO:0000313" key="3">
    <source>
        <dbReference type="Proteomes" id="UP000886595"/>
    </source>
</evidence>
<protein>
    <submittedName>
        <fullName evidence="2">Uncharacterized protein</fullName>
    </submittedName>
</protein>
<gene>
    <name evidence="2" type="ORF">Bca52824_018215</name>
</gene>
<keyword evidence="3" id="KW-1185">Reference proteome</keyword>
<dbReference type="AlphaFoldDB" id="A0A8X7VNH1"/>
<feature type="region of interest" description="Disordered" evidence="1">
    <location>
        <begin position="1"/>
        <end position="54"/>
    </location>
</feature>
<proteinExistence type="predicted"/>
<name>A0A8X7VNH1_BRACI</name>
<feature type="compositionally biased region" description="Low complexity" evidence="1">
    <location>
        <begin position="13"/>
        <end position="44"/>
    </location>
</feature>
<sequence length="125" mass="13793">MSDRAGSRRRMDSPASRSDSSPDPGAGSEQDVAAPIPYAYASPSPIGPASSVSEDDLAEWRQKYSLPPSFLLRGSAFIKKWQERYAFVALPVHSYRWNFIAGTHPATPEGEDIVTRARQLPLECR</sequence>
<feature type="compositionally biased region" description="Basic and acidic residues" evidence="1">
    <location>
        <begin position="1"/>
        <end position="12"/>
    </location>
</feature>
<dbReference type="EMBL" id="JAAMPC010000004">
    <property type="protein sequence ID" value="KAG2315093.1"/>
    <property type="molecule type" value="Genomic_DNA"/>
</dbReference>
<evidence type="ECO:0000256" key="1">
    <source>
        <dbReference type="SAM" id="MobiDB-lite"/>
    </source>
</evidence>
<evidence type="ECO:0000313" key="2">
    <source>
        <dbReference type="EMBL" id="KAG2315093.1"/>
    </source>
</evidence>
<accession>A0A8X7VNH1</accession>
<dbReference type="Proteomes" id="UP000886595">
    <property type="component" value="Unassembled WGS sequence"/>
</dbReference>
<reference evidence="2 3" key="1">
    <citation type="submission" date="2020-02" db="EMBL/GenBank/DDBJ databases">
        <authorList>
            <person name="Ma Q."/>
            <person name="Huang Y."/>
            <person name="Song X."/>
            <person name="Pei D."/>
        </authorList>
    </citation>
    <scope>NUCLEOTIDE SEQUENCE [LARGE SCALE GENOMIC DNA]</scope>
    <source>
        <strain evidence="2">Sxm20200214</strain>
        <tissue evidence="2">Leaf</tissue>
    </source>
</reference>
<comment type="caution">
    <text evidence="2">The sequence shown here is derived from an EMBL/GenBank/DDBJ whole genome shotgun (WGS) entry which is preliminary data.</text>
</comment>